<proteinExistence type="predicted"/>
<keyword evidence="4" id="KW-1185">Reference proteome</keyword>
<evidence type="ECO:0008006" key="5">
    <source>
        <dbReference type="Google" id="ProtNLM"/>
    </source>
</evidence>
<accession>A0ABS7Q1W4</accession>
<keyword evidence="2" id="KW-1133">Transmembrane helix</keyword>
<dbReference type="Proteomes" id="UP000778578">
    <property type="component" value="Unassembled WGS sequence"/>
</dbReference>
<feature type="compositionally biased region" description="Basic and acidic residues" evidence="1">
    <location>
        <begin position="1"/>
        <end position="20"/>
    </location>
</feature>
<feature type="region of interest" description="Disordered" evidence="1">
    <location>
        <begin position="1"/>
        <end position="22"/>
    </location>
</feature>
<evidence type="ECO:0000256" key="1">
    <source>
        <dbReference type="SAM" id="MobiDB-lite"/>
    </source>
</evidence>
<sequence length="65" mass="6831">MLRERSDRFAARHGAPRGDRGQGSIEYLGIAVVIVVIIGVLAGTTDIGQKIKDGILNEIGKITGG</sequence>
<keyword evidence="2" id="KW-0472">Membrane</keyword>
<gene>
    <name evidence="3" type="ORF">K7862_05670</name>
</gene>
<evidence type="ECO:0000313" key="4">
    <source>
        <dbReference type="Proteomes" id="UP000778578"/>
    </source>
</evidence>
<name>A0ABS7Q1W4_9ACTN</name>
<keyword evidence="2" id="KW-0812">Transmembrane</keyword>
<evidence type="ECO:0000256" key="2">
    <source>
        <dbReference type="SAM" id="Phobius"/>
    </source>
</evidence>
<protein>
    <recommendedName>
        <fullName evidence="5">Pilus assembly protein Flp/PilA</fullName>
    </recommendedName>
</protein>
<feature type="transmembrane region" description="Helical" evidence="2">
    <location>
        <begin position="25"/>
        <end position="43"/>
    </location>
</feature>
<comment type="caution">
    <text evidence="3">The sequence shown here is derived from an EMBL/GenBank/DDBJ whole genome shotgun (WGS) entry which is preliminary data.</text>
</comment>
<dbReference type="EMBL" id="JAINZZ010000004">
    <property type="protein sequence ID" value="MBY8877130.1"/>
    <property type="molecule type" value="Genomic_DNA"/>
</dbReference>
<reference evidence="3 4" key="1">
    <citation type="submission" date="2021-08" db="EMBL/GenBank/DDBJ databases">
        <title>WGS of actinomycetes from Thailand.</title>
        <authorList>
            <person name="Thawai C."/>
        </authorList>
    </citation>
    <scope>NUCLEOTIDE SEQUENCE [LARGE SCALE GENOMIC DNA]</scope>
    <source>
        <strain evidence="3 4">PLK6-54</strain>
    </source>
</reference>
<organism evidence="3 4">
    <name type="scientific">Actinacidiphila acidipaludis</name>
    <dbReference type="NCBI Taxonomy" id="2873382"/>
    <lineage>
        <taxon>Bacteria</taxon>
        <taxon>Bacillati</taxon>
        <taxon>Actinomycetota</taxon>
        <taxon>Actinomycetes</taxon>
        <taxon>Kitasatosporales</taxon>
        <taxon>Streptomycetaceae</taxon>
        <taxon>Actinacidiphila</taxon>
    </lineage>
</organism>
<evidence type="ECO:0000313" key="3">
    <source>
        <dbReference type="EMBL" id="MBY8877130.1"/>
    </source>
</evidence>